<proteinExistence type="evidence at protein level"/>
<gene>
    <name evidence="1" type="ordered locus">Os07g0452700</name>
    <name evidence="1" type="ORF">OSNPB_070452700</name>
</gene>
<name>A0A0P0X5J1_ORYSJ</name>
<reference evidence="1 2" key="2">
    <citation type="journal article" date="2013" name="Plant Cell Physiol.">
        <title>Rice Annotation Project Database (RAP-DB): an integrative and interactive database for rice genomics.</title>
        <authorList>
            <person name="Sakai H."/>
            <person name="Lee S.S."/>
            <person name="Tanaka T."/>
            <person name="Numa H."/>
            <person name="Kim J."/>
            <person name="Kawahara Y."/>
            <person name="Wakimoto H."/>
            <person name="Yang C.C."/>
            <person name="Iwamoto M."/>
            <person name="Abe T."/>
            <person name="Yamada Y."/>
            <person name="Muto A."/>
            <person name="Inokuchi H."/>
            <person name="Ikemura T."/>
            <person name="Matsumoto T."/>
            <person name="Sasaki T."/>
            <person name="Itoh T."/>
        </authorList>
    </citation>
    <scope>NUCLEOTIDE SEQUENCE [LARGE SCALE GENOMIC DNA]</scope>
    <source>
        <strain evidence="2">cv. Nipponbare</strain>
    </source>
</reference>
<keyword evidence="2" id="KW-1185">Reference proteome</keyword>
<evidence type="ECO:0000313" key="2">
    <source>
        <dbReference type="Proteomes" id="UP000059680"/>
    </source>
</evidence>
<keyword evidence="3" id="KW-1267">Proteomics identification</keyword>
<dbReference type="EMBL" id="AP014963">
    <property type="protein sequence ID" value="BAT01323.1"/>
    <property type="molecule type" value="Genomic_DNA"/>
</dbReference>
<dbReference type="Gramene" id="Os07t0452700-01">
    <property type="protein sequence ID" value="Os07t0452700-01"/>
    <property type="gene ID" value="Os07g0452700"/>
</dbReference>
<dbReference type="Proteomes" id="UP000059680">
    <property type="component" value="Chromosome 7"/>
</dbReference>
<feature type="non-terminal residue" evidence="1">
    <location>
        <position position="76"/>
    </location>
</feature>
<dbReference type="ExpressionAtlas" id="A0A0P0X5J1">
    <property type="expression patterns" value="baseline and differential"/>
</dbReference>
<protein>
    <submittedName>
        <fullName evidence="1">Os07g0452700 protein</fullName>
    </submittedName>
</protein>
<reference evidence="2" key="1">
    <citation type="journal article" date="2005" name="Nature">
        <title>The map-based sequence of the rice genome.</title>
        <authorList>
            <consortium name="International rice genome sequencing project (IRGSP)"/>
            <person name="Matsumoto T."/>
            <person name="Wu J."/>
            <person name="Kanamori H."/>
            <person name="Katayose Y."/>
            <person name="Fujisawa M."/>
            <person name="Namiki N."/>
            <person name="Mizuno H."/>
            <person name="Yamamoto K."/>
            <person name="Antonio B.A."/>
            <person name="Baba T."/>
            <person name="Sakata K."/>
            <person name="Nagamura Y."/>
            <person name="Aoki H."/>
            <person name="Arikawa K."/>
            <person name="Arita K."/>
            <person name="Bito T."/>
            <person name="Chiden Y."/>
            <person name="Fujitsuka N."/>
            <person name="Fukunaka R."/>
            <person name="Hamada M."/>
            <person name="Harada C."/>
            <person name="Hayashi A."/>
            <person name="Hijishita S."/>
            <person name="Honda M."/>
            <person name="Hosokawa S."/>
            <person name="Ichikawa Y."/>
            <person name="Idonuma A."/>
            <person name="Iijima M."/>
            <person name="Ikeda M."/>
            <person name="Ikeno M."/>
            <person name="Ito K."/>
            <person name="Ito S."/>
            <person name="Ito T."/>
            <person name="Ito Y."/>
            <person name="Ito Y."/>
            <person name="Iwabuchi A."/>
            <person name="Kamiya K."/>
            <person name="Karasawa W."/>
            <person name="Kurita K."/>
            <person name="Katagiri S."/>
            <person name="Kikuta A."/>
            <person name="Kobayashi H."/>
            <person name="Kobayashi N."/>
            <person name="Machita K."/>
            <person name="Maehara T."/>
            <person name="Masukawa M."/>
            <person name="Mizubayashi T."/>
            <person name="Mukai Y."/>
            <person name="Nagasaki H."/>
            <person name="Nagata Y."/>
            <person name="Naito S."/>
            <person name="Nakashima M."/>
            <person name="Nakama Y."/>
            <person name="Nakamichi Y."/>
            <person name="Nakamura M."/>
            <person name="Meguro A."/>
            <person name="Negishi M."/>
            <person name="Ohta I."/>
            <person name="Ohta T."/>
            <person name="Okamoto M."/>
            <person name="Ono N."/>
            <person name="Saji S."/>
            <person name="Sakaguchi M."/>
            <person name="Sakai K."/>
            <person name="Shibata M."/>
            <person name="Shimokawa T."/>
            <person name="Song J."/>
            <person name="Takazaki Y."/>
            <person name="Terasawa K."/>
            <person name="Tsugane M."/>
            <person name="Tsuji K."/>
            <person name="Ueda S."/>
            <person name="Waki K."/>
            <person name="Yamagata H."/>
            <person name="Yamamoto M."/>
            <person name="Yamamoto S."/>
            <person name="Yamane H."/>
            <person name="Yoshiki S."/>
            <person name="Yoshihara R."/>
            <person name="Yukawa K."/>
            <person name="Zhong H."/>
            <person name="Yano M."/>
            <person name="Yuan Q."/>
            <person name="Ouyang S."/>
            <person name="Liu J."/>
            <person name="Jones K.M."/>
            <person name="Gansberger K."/>
            <person name="Moffat K."/>
            <person name="Hill J."/>
            <person name="Bera J."/>
            <person name="Fadrosh D."/>
            <person name="Jin S."/>
            <person name="Johri S."/>
            <person name="Kim M."/>
            <person name="Overton L."/>
            <person name="Reardon M."/>
            <person name="Tsitrin T."/>
            <person name="Vuong H."/>
            <person name="Weaver B."/>
            <person name="Ciecko A."/>
            <person name="Tallon L."/>
            <person name="Jackson J."/>
            <person name="Pai G."/>
            <person name="Aken S.V."/>
            <person name="Utterback T."/>
            <person name="Reidmuller S."/>
            <person name="Feldblyum T."/>
            <person name="Hsiao J."/>
            <person name="Zismann V."/>
            <person name="Iobst S."/>
            <person name="de Vazeille A.R."/>
            <person name="Buell C.R."/>
            <person name="Ying K."/>
            <person name="Li Y."/>
            <person name="Lu T."/>
            <person name="Huang Y."/>
            <person name="Zhao Q."/>
            <person name="Feng Q."/>
            <person name="Zhang L."/>
            <person name="Zhu J."/>
            <person name="Weng Q."/>
            <person name="Mu J."/>
            <person name="Lu Y."/>
            <person name="Fan D."/>
            <person name="Liu Y."/>
            <person name="Guan J."/>
            <person name="Zhang Y."/>
            <person name="Yu S."/>
            <person name="Liu X."/>
            <person name="Zhang Y."/>
            <person name="Hong G."/>
            <person name="Han B."/>
            <person name="Choisne N."/>
            <person name="Demange N."/>
            <person name="Orjeda G."/>
            <person name="Samain S."/>
            <person name="Cattolico L."/>
            <person name="Pelletier E."/>
            <person name="Couloux A."/>
            <person name="Segurens B."/>
            <person name="Wincker P."/>
            <person name="D'Hont A."/>
            <person name="Scarpelli C."/>
            <person name="Weissenbach J."/>
            <person name="Salanoubat M."/>
            <person name="Quetier F."/>
            <person name="Yu Y."/>
            <person name="Kim H.R."/>
            <person name="Rambo T."/>
            <person name="Currie J."/>
            <person name="Collura K."/>
            <person name="Luo M."/>
            <person name="Yang T."/>
            <person name="Ammiraju J.S.S."/>
            <person name="Engler F."/>
            <person name="Soderlund C."/>
            <person name="Wing R.A."/>
            <person name="Palmer L.E."/>
            <person name="de la Bastide M."/>
            <person name="Spiegel L."/>
            <person name="Nascimento L."/>
            <person name="Zutavern T."/>
            <person name="O'Shaughnessy A."/>
            <person name="Dike S."/>
            <person name="Dedhia N."/>
            <person name="Preston R."/>
            <person name="Balija V."/>
            <person name="McCombie W.R."/>
            <person name="Chow T."/>
            <person name="Chen H."/>
            <person name="Chung M."/>
            <person name="Chen C."/>
            <person name="Shaw J."/>
            <person name="Wu H."/>
            <person name="Hsiao K."/>
            <person name="Chao Y."/>
            <person name="Chu M."/>
            <person name="Cheng C."/>
            <person name="Hour A."/>
            <person name="Lee P."/>
            <person name="Lin S."/>
            <person name="Lin Y."/>
            <person name="Liou J."/>
            <person name="Liu S."/>
            <person name="Hsing Y."/>
            <person name="Raghuvanshi S."/>
            <person name="Mohanty A."/>
            <person name="Bharti A.K."/>
            <person name="Gaur A."/>
            <person name="Gupta V."/>
            <person name="Kumar D."/>
            <person name="Ravi V."/>
            <person name="Vij S."/>
            <person name="Kapur A."/>
            <person name="Khurana P."/>
            <person name="Khurana P."/>
            <person name="Khurana J.P."/>
            <person name="Tyagi A.K."/>
            <person name="Gaikwad K."/>
            <person name="Singh A."/>
            <person name="Dalal V."/>
            <person name="Srivastava S."/>
            <person name="Dixit A."/>
            <person name="Pal A.K."/>
            <person name="Ghazi I.A."/>
            <person name="Yadav M."/>
            <person name="Pandit A."/>
            <person name="Bhargava A."/>
            <person name="Sureshbabu K."/>
            <person name="Batra K."/>
            <person name="Sharma T.R."/>
            <person name="Mohapatra T."/>
            <person name="Singh N.K."/>
            <person name="Messing J."/>
            <person name="Nelson A.B."/>
            <person name="Fuks G."/>
            <person name="Kavchok S."/>
            <person name="Keizer G."/>
            <person name="Linton E."/>
            <person name="Llaca V."/>
            <person name="Song R."/>
            <person name="Tanyolac B."/>
            <person name="Young S."/>
            <person name="Ho-Il K."/>
            <person name="Hahn J.H."/>
            <person name="Sangsakoo G."/>
            <person name="Vanavichit A."/>
            <person name="de Mattos Luiz.A.T."/>
            <person name="Zimmer P.D."/>
            <person name="Malone G."/>
            <person name="Dellagostin O."/>
            <person name="de Oliveira A.C."/>
            <person name="Bevan M."/>
            <person name="Bancroft I."/>
            <person name="Minx P."/>
            <person name="Cordum H."/>
            <person name="Wilson R."/>
            <person name="Cheng Z."/>
            <person name="Jin W."/>
            <person name="Jiang J."/>
            <person name="Leong S.A."/>
            <person name="Iwama H."/>
            <person name="Gojobori T."/>
            <person name="Itoh T."/>
            <person name="Niimura Y."/>
            <person name="Fujii Y."/>
            <person name="Habara T."/>
            <person name="Sakai H."/>
            <person name="Sato Y."/>
            <person name="Wilson G."/>
            <person name="Kumar K."/>
            <person name="McCouch S."/>
            <person name="Juretic N."/>
            <person name="Hoen D."/>
            <person name="Wright S."/>
            <person name="Bruskiewich R."/>
            <person name="Bureau T."/>
            <person name="Miyao A."/>
            <person name="Hirochika H."/>
            <person name="Nishikawa T."/>
            <person name="Kadowaki K."/>
            <person name="Sugiura M."/>
            <person name="Burr B."/>
            <person name="Sasaki T."/>
        </authorList>
    </citation>
    <scope>NUCLEOTIDE SEQUENCE [LARGE SCALE GENOMIC DNA]</scope>
    <source>
        <strain evidence="2">cv. Nipponbare</strain>
    </source>
</reference>
<sequence length="76" mass="8613">CGTVFCKKACCFHYFRSLVTNGSKCHDICTKLGQDLLAVYQKTCNLFFRKSVKSAVTSEQKQLDMAKSRLQKLDQA</sequence>
<dbReference type="FunCoup" id="A0A0P0X5J1">
    <property type="interactions" value="27"/>
</dbReference>
<dbReference type="Gramene" id="Os07t0452700-03">
    <property type="protein sequence ID" value="Os07t0452700-03"/>
    <property type="gene ID" value="Os07g0452700"/>
</dbReference>
<accession>A0A0P0X5J1</accession>
<evidence type="ECO:0000313" key="1">
    <source>
        <dbReference type="EMBL" id="BAT01323.1"/>
    </source>
</evidence>
<evidence type="ECO:0007829" key="3">
    <source>
        <dbReference type="ProteomicsDB" id="A0A0P0X5J1"/>
    </source>
</evidence>
<dbReference type="AlphaFoldDB" id="A0A0P0X5J1"/>
<reference evidence="1 2" key="3">
    <citation type="journal article" date="2013" name="Rice">
        <title>Improvement of the Oryza sativa Nipponbare reference genome using next generation sequence and optical map data.</title>
        <authorList>
            <person name="Kawahara Y."/>
            <person name="de la Bastide M."/>
            <person name="Hamilton J.P."/>
            <person name="Kanamori H."/>
            <person name="McCombie W.R."/>
            <person name="Ouyang S."/>
            <person name="Schwartz D.C."/>
            <person name="Tanaka T."/>
            <person name="Wu J."/>
            <person name="Zhou S."/>
            <person name="Childs K.L."/>
            <person name="Davidson R.M."/>
            <person name="Lin H."/>
            <person name="Quesada-Ocampo L."/>
            <person name="Vaillancourt B."/>
            <person name="Sakai H."/>
            <person name="Lee S.S."/>
            <person name="Kim J."/>
            <person name="Numa H."/>
            <person name="Itoh T."/>
            <person name="Buell C.R."/>
            <person name="Matsumoto T."/>
        </authorList>
    </citation>
    <scope>NUCLEOTIDE SEQUENCE [LARGE SCALE GENOMIC DNA]</scope>
    <source>
        <strain evidence="2">cv. Nipponbare</strain>
    </source>
</reference>
<organism evidence="1 2">
    <name type="scientific">Oryza sativa subsp. japonica</name>
    <name type="common">Rice</name>
    <dbReference type="NCBI Taxonomy" id="39947"/>
    <lineage>
        <taxon>Eukaryota</taxon>
        <taxon>Viridiplantae</taxon>
        <taxon>Streptophyta</taxon>
        <taxon>Embryophyta</taxon>
        <taxon>Tracheophyta</taxon>
        <taxon>Spermatophyta</taxon>
        <taxon>Magnoliopsida</taxon>
        <taxon>Liliopsida</taxon>
        <taxon>Poales</taxon>
        <taxon>Poaceae</taxon>
        <taxon>BOP clade</taxon>
        <taxon>Oryzoideae</taxon>
        <taxon>Oryzeae</taxon>
        <taxon>Oryzinae</taxon>
        <taxon>Oryza</taxon>
        <taxon>Oryza sativa</taxon>
    </lineage>
</organism>